<dbReference type="Proteomes" id="UP000251942">
    <property type="component" value="Unassembled WGS sequence"/>
</dbReference>
<gene>
    <name evidence="4" type="ORF">Lfee_1793</name>
    <name evidence="5" type="ORF">NCTC12022_01620</name>
</gene>
<proteinExistence type="predicted"/>
<evidence type="ECO:0000313" key="5">
    <source>
        <dbReference type="EMBL" id="SPX60884.1"/>
    </source>
</evidence>
<dbReference type="RefSeq" id="WP_058445961.1">
    <property type="nucleotide sequence ID" value="NZ_CAAAHT010000002.1"/>
</dbReference>
<evidence type="ECO:0000256" key="1">
    <source>
        <dbReference type="ARBA" id="ARBA00023002"/>
    </source>
</evidence>
<evidence type="ECO:0000259" key="2">
    <source>
        <dbReference type="Pfam" id="PF10727"/>
    </source>
</evidence>
<protein>
    <submittedName>
        <fullName evidence="5">Uncharacterized conserved protein</fullName>
    </submittedName>
</protein>
<accession>A0A0W0TMR4</accession>
<reference evidence="4 6" key="1">
    <citation type="submission" date="2015-11" db="EMBL/GenBank/DDBJ databases">
        <title>Genomic analysis of 38 Legionella species identifies large and diverse effector repertoires.</title>
        <authorList>
            <person name="Burstein D."/>
            <person name="Amaro F."/>
            <person name="Zusman T."/>
            <person name="Lifshitz Z."/>
            <person name="Cohen O."/>
            <person name="Gilbert J.A."/>
            <person name="Pupko T."/>
            <person name="Shuman H.A."/>
            <person name="Segal G."/>
        </authorList>
    </citation>
    <scope>NUCLEOTIDE SEQUENCE [LARGE SCALE GENOMIC DNA]</scope>
    <source>
        <strain evidence="4 6">WO-44C</strain>
    </source>
</reference>
<dbReference type="PATRIC" id="fig|453.4.peg.1968"/>
<dbReference type="SUPFAM" id="SSF48179">
    <property type="entry name" value="6-phosphogluconate dehydrogenase C-terminal domain-like"/>
    <property type="match status" value="1"/>
</dbReference>
<feature type="domain" description="Putative oxidoreductase/dehydrogenase Rossmann-like" evidence="2">
    <location>
        <begin position="4"/>
        <end position="116"/>
    </location>
</feature>
<keyword evidence="6" id="KW-1185">Reference proteome</keyword>
<keyword evidence="1" id="KW-0560">Oxidoreductase</keyword>
<dbReference type="Gene3D" id="3.40.50.720">
    <property type="entry name" value="NAD(P)-binding Rossmann-like Domain"/>
    <property type="match status" value="1"/>
</dbReference>
<dbReference type="InterPro" id="IPR008927">
    <property type="entry name" value="6-PGluconate_DH-like_C_sf"/>
</dbReference>
<dbReference type="GO" id="GO:0016491">
    <property type="term" value="F:oxidoreductase activity"/>
    <property type="evidence" value="ECO:0007669"/>
    <property type="project" value="UniProtKB-KW"/>
</dbReference>
<dbReference type="InterPro" id="IPR018931">
    <property type="entry name" value="DUF2520"/>
</dbReference>
<evidence type="ECO:0000313" key="4">
    <source>
        <dbReference type="EMBL" id="KTC96881.1"/>
    </source>
</evidence>
<dbReference type="Pfam" id="PF10727">
    <property type="entry name" value="Rossmann-like"/>
    <property type="match status" value="1"/>
</dbReference>
<name>A0A0W0TMR4_9GAMM</name>
<dbReference type="PANTHER" id="PTHR40459:SF1">
    <property type="entry name" value="CONSERVED HYPOTHETICAL ALANINE AND LEUCINE RICH PROTEIN"/>
    <property type="match status" value="1"/>
</dbReference>
<dbReference type="Gene3D" id="1.10.1040.20">
    <property type="entry name" value="ProC-like, C-terminal domain"/>
    <property type="match status" value="1"/>
</dbReference>
<dbReference type="AlphaFoldDB" id="A0A0W0TMR4"/>
<dbReference type="PANTHER" id="PTHR40459">
    <property type="entry name" value="CONSERVED HYPOTHETICAL ALANINE AND LEUCINE RICH PROTEIN"/>
    <property type="match status" value="1"/>
</dbReference>
<organism evidence="4 6">
    <name type="scientific">Legionella feeleii</name>
    <dbReference type="NCBI Taxonomy" id="453"/>
    <lineage>
        <taxon>Bacteria</taxon>
        <taxon>Pseudomonadati</taxon>
        <taxon>Pseudomonadota</taxon>
        <taxon>Gammaproteobacteria</taxon>
        <taxon>Legionellales</taxon>
        <taxon>Legionellaceae</taxon>
        <taxon>Legionella</taxon>
    </lineage>
</organism>
<evidence type="ECO:0000313" key="7">
    <source>
        <dbReference type="Proteomes" id="UP000251942"/>
    </source>
</evidence>
<dbReference type="InterPro" id="IPR037108">
    <property type="entry name" value="TM1727-like_C_sf"/>
</dbReference>
<reference evidence="5 7" key="2">
    <citation type="submission" date="2018-06" db="EMBL/GenBank/DDBJ databases">
        <authorList>
            <consortium name="Pathogen Informatics"/>
            <person name="Doyle S."/>
        </authorList>
    </citation>
    <scope>NUCLEOTIDE SEQUENCE [LARGE SCALE GENOMIC DNA]</scope>
    <source>
        <strain evidence="5 7">NCTC12022</strain>
    </source>
</reference>
<sequence length="283" mass="30176">MQFNVIGAGRLGKNIALALTNSGLAQLAAVCNTTLDSAEQAIQQIGSGFAVTQLADLPKVNLTFITTPDDLIYSIAEQLKEQVPTDCFIVHCSGVLSSAELMPLKTRGCHIASLHPLKAFSEGNLDQRAFMHCDCVIEGDELAVELLTPLFTTLGARIIPIKADGKAIYHAAAVIASNYLVTLAATAADLLQEAGIEAKPAQQMIVNLMTSSLNNVQQASEIKNALTGPLARGDFNTISRHLKALKNCFANELYRHAALATLPITDLDTKLKSALTVLLQKAL</sequence>
<dbReference type="EMBL" id="LNYB01000080">
    <property type="protein sequence ID" value="KTC96881.1"/>
    <property type="molecule type" value="Genomic_DNA"/>
</dbReference>
<dbReference type="SUPFAM" id="SSF51735">
    <property type="entry name" value="NAD(P)-binding Rossmann-fold domains"/>
    <property type="match status" value="1"/>
</dbReference>
<dbReference type="InterPro" id="IPR036291">
    <property type="entry name" value="NAD(P)-bd_dom_sf"/>
</dbReference>
<dbReference type="STRING" id="453.Lfee_1793"/>
<dbReference type="Pfam" id="PF10728">
    <property type="entry name" value="DUF2520"/>
    <property type="match status" value="1"/>
</dbReference>
<feature type="domain" description="DUF2520" evidence="3">
    <location>
        <begin position="135"/>
        <end position="260"/>
    </location>
</feature>
<dbReference type="OrthoDB" id="8650434at2"/>
<dbReference type="InterPro" id="IPR019665">
    <property type="entry name" value="OxRdtase/DH_put_Rossmann_dom"/>
</dbReference>
<dbReference type="Proteomes" id="UP000054698">
    <property type="component" value="Unassembled WGS sequence"/>
</dbReference>
<evidence type="ECO:0000313" key="6">
    <source>
        <dbReference type="Proteomes" id="UP000054698"/>
    </source>
</evidence>
<evidence type="ECO:0000259" key="3">
    <source>
        <dbReference type="Pfam" id="PF10728"/>
    </source>
</evidence>
<dbReference type="EMBL" id="UASS01000013">
    <property type="protein sequence ID" value="SPX60884.1"/>
    <property type="molecule type" value="Genomic_DNA"/>
</dbReference>